<organism evidence="1 2">
    <name type="scientific">Nostocoides veronense</name>
    <dbReference type="NCBI Taxonomy" id="330836"/>
    <lineage>
        <taxon>Bacteria</taxon>
        <taxon>Bacillati</taxon>
        <taxon>Actinomycetota</taxon>
        <taxon>Actinomycetes</taxon>
        <taxon>Micrococcales</taxon>
        <taxon>Intrasporangiaceae</taxon>
        <taxon>Nostocoides</taxon>
    </lineage>
</organism>
<dbReference type="EMBL" id="BAAAPO010000038">
    <property type="protein sequence ID" value="GAA1799499.1"/>
    <property type="molecule type" value="Genomic_DNA"/>
</dbReference>
<comment type="caution">
    <text evidence="1">The sequence shown here is derived from an EMBL/GenBank/DDBJ whole genome shotgun (WGS) entry which is preliminary data.</text>
</comment>
<protein>
    <submittedName>
        <fullName evidence="1">Uncharacterized protein</fullName>
    </submittedName>
</protein>
<gene>
    <name evidence="1" type="ORF">GCM10009811_24270</name>
</gene>
<sequence>MLQFDELVTTESTGETQCLLGKALLEAPTADVRPHALPALEPPLLALWVDSVSTRGHAPMPR</sequence>
<proteinExistence type="predicted"/>
<keyword evidence="2" id="KW-1185">Reference proteome</keyword>
<evidence type="ECO:0000313" key="2">
    <source>
        <dbReference type="Proteomes" id="UP001499938"/>
    </source>
</evidence>
<name>A0ABN2LX03_9MICO</name>
<accession>A0ABN2LX03</accession>
<reference evidence="1 2" key="1">
    <citation type="journal article" date="2019" name="Int. J. Syst. Evol. Microbiol.">
        <title>The Global Catalogue of Microorganisms (GCM) 10K type strain sequencing project: providing services to taxonomists for standard genome sequencing and annotation.</title>
        <authorList>
            <consortium name="The Broad Institute Genomics Platform"/>
            <consortium name="The Broad Institute Genome Sequencing Center for Infectious Disease"/>
            <person name="Wu L."/>
            <person name="Ma J."/>
        </authorList>
    </citation>
    <scope>NUCLEOTIDE SEQUENCE [LARGE SCALE GENOMIC DNA]</scope>
    <source>
        <strain evidence="1 2">JCM 15592</strain>
    </source>
</reference>
<dbReference type="Proteomes" id="UP001499938">
    <property type="component" value="Unassembled WGS sequence"/>
</dbReference>
<evidence type="ECO:0000313" key="1">
    <source>
        <dbReference type="EMBL" id="GAA1799499.1"/>
    </source>
</evidence>